<feature type="transmembrane region" description="Helical" evidence="6">
    <location>
        <begin position="150"/>
        <end position="172"/>
    </location>
</feature>
<keyword evidence="3" id="KW-0256">Endoplasmic reticulum</keyword>
<sequence>MDIEFKFTPVLKSAVDRVIIHSQTLGIDKEQLALLESFIKHSKPGIPYALIKQISTYLKQIYNTTTNNTTENEKKQDNNNNPPCYLQDLLKGSTVYIQPKPIVQESAEITAKRIYLQNKLENQRYDKMTKNVGVKQEEDPMELGDFRSQLSIGVNILVTFFTLLACGLFVGGKYWDSYLIGLAFGLGCGIAGVAVETWLYVIKSTESQMKKTKDDKLDARKKFIEIRKITREIKKSNEKPLLTAAADSPLDEHAIAFS</sequence>
<comment type="subcellular location">
    <subcellularLocation>
        <location evidence="1">Endoplasmic reticulum membrane</location>
        <topology evidence="1">Multi-pass membrane protein</topology>
    </subcellularLocation>
</comment>
<evidence type="ECO:0000256" key="6">
    <source>
        <dbReference type="SAM" id="Phobius"/>
    </source>
</evidence>
<dbReference type="GO" id="GO:0005789">
    <property type="term" value="C:endoplasmic reticulum membrane"/>
    <property type="evidence" value="ECO:0007669"/>
    <property type="project" value="UniProtKB-SubCell"/>
</dbReference>
<dbReference type="PANTHER" id="PTHR31394:SF1">
    <property type="entry name" value="TRANSMEMBRANE PROTEIN 199"/>
    <property type="match status" value="1"/>
</dbReference>
<dbReference type="InterPro" id="IPR021013">
    <property type="entry name" value="ATPase_Vma12"/>
</dbReference>
<dbReference type="Pfam" id="PF11712">
    <property type="entry name" value="Vma12"/>
    <property type="match status" value="1"/>
</dbReference>
<evidence type="ECO:0000256" key="3">
    <source>
        <dbReference type="ARBA" id="ARBA00022824"/>
    </source>
</evidence>
<feature type="transmembrane region" description="Helical" evidence="6">
    <location>
        <begin position="178"/>
        <end position="201"/>
    </location>
</feature>
<dbReference type="GeneID" id="14868750"/>
<dbReference type="AlphaFoldDB" id="F4Q2Z9"/>
<proteinExistence type="predicted"/>
<dbReference type="KEGG" id="dfa:DFA_08559"/>
<protein>
    <submittedName>
        <fullName evidence="7">Uncharacterized protein</fullName>
    </submittedName>
</protein>
<keyword evidence="5 6" id="KW-0472">Membrane</keyword>
<evidence type="ECO:0000313" key="8">
    <source>
        <dbReference type="Proteomes" id="UP000007797"/>
    </source>
</evidence>
<dbReference type="RefSeq" id="XP_004356047.1">
    <property type="nucleotide sequence ID" value="XM_004355994.1"/>
</dbReference>
<keyword evidence="8" id="KW-1185">Reference proteome</keyword>
<keyword evidence="2 6" id="KW-0812">Transmembrane</keyword>
<accession>F4Q2Z9</accession>
<gene>
    <name evidence="7" type="ORF">DFA_08559</name>
</gene>
<dbReference type="EMBL" id="GL883021">
    <property type="protein sequence ID" value="EGG17563.1"/>
    <property type="molecule type" value="Genomic_DNA"/>
</dbReference>
<evidence type="ECO:0000313" key="7">
    <source>
        <dbReference type="EMBL" id="EGG17563.1"/>
    </source>
</evidence>
<keyword evidence="4 6" id="KW-1133">Transmembrane helix</keyword>
<dbReference type="PANTHER" id="PTHR31394">
    <property type="entry name" value="TRANSMEMBRANE PROTEIN 199"/>
    <property type="match status" value="1"/>
</dbReference>
<evidence type="ECO:0000256" key="5">
    <source>
        <dbReference type="ARBA" id="ARBA00023136"/>
    </source>
</evidence>
<dbReference type="Proteomes" id="UP000007797">
    <property type="component" value="Unassembled WGS sequence"/>
</dbReference>
<name>F4Q2Z9_CACFS</name>
<evidence type="ECO:0000256" key="2">
    <source>
        <dbReference type="ARBA" id="ARBA00022692"/>
    </source>
</evidence>
<evidence type="ECO:0000256" key="1">
    <source>
        <dbReference type="ARBA" id="ARBA00004477"/>
    </source>
</evidence>
<dbReference type="OrthoDB" id="19981at2759"/>
<dbReference type="GO" id="GO:0070072">
    <property type="term" value="P:vacuolar proton-transporting V-type ATPase complex assembly"/>
    <property type="evidence" value="ECO:0007669"/>
    <property type="project" value="InterPro"/>
</dbReference>
<reference evidence="8" key="1">
    <citation type="journal article" date="2011" name="Genome Res.">
        <title>Phylogeny-wide analysis of social amoeba genomes highlights ancient origins for complex intercellular communication.</title>
        <authorList>
            <person name="Heidel A.J."/>
            <person name="Lawal H.M."/>
            <person name="Felder M."/>
            <person name="Schilde C."/>
            <person name="Helps N.R."/>
            <person name="Tunggal B."/>
            <person name="Rivero F."/>
            <person name="John U."/>
            <person name="Schleicher M."/>
            <person name="Eichinger L."/>
            <person name="Platzer M."/>
            <person name="Noegel A.A."/>
            <person name="Schaap P."/>
            <person name="Gloeckner G."/>
        </authorList>
    </citation>
    <scope>NUCLEOTIDE SEQUENCE [LARGE SCALE GENOMIC DNA]</scope>
    <source>
        <strain evidence="8">SH3</strain>
    </source>
</reference>
<organism evidence="7 8">
    <name type="scientific">Cavenderia fasciculata</name>
    <name type="common">Slime mold</name>
    <name type="synonym">Dictyostelium fasciculatum</name>
    <dbReference type="NCBI Taxonomy" id="261658"/>
    <lineage>
        <taxon>Eukaryota</taxon>
        <taxon>Amoebozoa</taxon>
        <taxon>Evosea</taxon>
        <taxon>Eumycetozoa</taxon>
        <taxon>Dictyostelia</taxon>
        <taxon>Acytosteliales</taxon>
        <taxon>Cavenderiaceae</taxon>
        <taxon>Cavenderia</taxon>
    </lineage>
</organism>
<evidence type="ECO:0000256" key="4">
    <source>
        <dbReference type="ARBA" id="ARBA00022989"/>
    </source>
</evidence>